<gene>
    <name evidence="9" type="ORF">SACC_12140</name>
</gene>
<dbReference type="AlphaFoldDB" id="A0AAQ4CQW6"/>
<dbReference type="PROSITE" id="PS50850">
    <property type="entry name" value="MFS"/>
    <property type="match status" value="1"/>
</dbReference>
<organism evidence="9 10">
    <name type="scientific">Saccharolobus caldissimus</name>
    <dbReference type="NCBI Taxonomy" id="1702097"/>
    <lineage>
        <taxon>Archaea</taxon>
        <taxon>Thermoproteota</taxon>
        <taxon>Thermoprotei</taxon>
        <taxon>Sulfolobales</taxon>
        <taxon>Sulfolobaceae</taxon>
        <taxon>Saccharolobus</taxon>
    </lineage>
</organism>
<dbReference type="SUPFAM" id="SSF103473">
    <property type="entry name" value="MFS general substrate transporter"/>
    <property type="match status" value="1"/>
</dbReference>
<dbReference type="InterPro" id="IPR011701">
    <property type="entry name" value="MFS"/>
</dbReference>
<keyword evidence="10" id="KW-1185">Reference proteome</keyword>
<evidence type="ECO:0000256" key="1">
    <source>
        <dbReference type="ARBA" id="ARBA00004651"/>
    </source>
</evidence>
<dbReference type="EMBL" id="AP025226">
    <property type="protein sequence ID" value="BDB98197.1"/>
    <property type="molecule type" value="Genomic_DNA"/>
</dbReference>
<feature type="transmembrane region" description="Helical" evidence="7">
    <location>
        <begin position="150"/>
        <end position="168"/>
    </location>
</feature>
<sequence length="362" mass="40377">MNRQFALFTILVFFTGLYLGTLRIVIPVIERQLEIAIALSTLLPLVTFGFVKGGFNYLAGKLSDDLGRRGVLIIGWILALSCITLFFYINVYVVFLMSFFLAINQAFTWTTTVTSQIDISGKNRAGLATGINEMSGYLGVALGNVFASDLFSLSYVFLTIIALTALILSFSAMETKALVKDPKGERVNYISITGISIAGLIEKFVDSSFFILIPTYLLLRHYSLFTIGITVSSYTFTWALSQPLFGYIADVTKKRRLIISLGFLLMFLGFIHYLSFPILFSIIEGIGMGMLYPNLIALVNDEVHESVRGKALGYYRLYRDSGYGIAGLILPLFYSILGFNLTLFLVGIFQLIAIFFIIKNKR</sequence>
<dbReference type="PANTHER" id="PTHR23517:SF3">
    <property type="entry name" value="INTEGRAL MEMBRANE TRANSPORT PROTEIN"/>
    <property type="match status" value="1"/>
</dbReference>
<evidence type="ECO:0000256" key="7">
    <source>
        <dbReference type="SAM" id="Phobius"/>
    </source>
</evidence>
<dbReference type="GO" id="GO:0005886">
    <property type="term" value="C:plasma membrane"/>
    <property type="evidence" value="ECO:0007669"/>
    <property type="project" value="UniProtKB-SubCell"/>
</dbReference>
<evidence type="ECO:0000256" key="5">
    <source>
        <dbReference type="ARBA" id="ARBA00022989"/>
    </source>
</evidence>
<dbReference type="PANTHER" id="PTHR23517">
    <property type="entry name" value="RESISTANCE PROTEIN MDTM, PUTATIVE-RELATED-RELATED"/>
    <property type="match status" value="1"/>
</dbReference>
<name>A0AAQ4CQW6_9CREN</name>
<keyword evidence="5 7" id="KW-1133">Transmembrane helix</keyword>
<reference evidence="9 10" key="1">
    <citation type="journal article" date="2022" name="Microbiol. Resour. Announc.">
        <title>Complete Genome Sequence of the Hyperthermophilic and Acidophilic Archaeon Saccharolobus caldissimus Strain HS-3T.</title>
        <authorList>
            <person name="Sakai H.D."/>
            <person name="Kurosawa N."/>
        </authorList>
    </citation>
    <scope>NUCLEOTIDE SEQUENCE [LARGE SCALE GENOMIC DNA]</scope>
    <source>
        <strain evidence="9 10">JCM32116</strain>
    </source>
</reference>
<comment type="subcellular location">
    <subcellularLocation>
        <location evidence="1">Cell membrane</location>
        <topology evidence="1">Multi-pass membrane protein</topology>
    </subcellularLocation>
</comment>
<feature type="transmembrane region" description="Helical" evidence="7">
    <location>
        <begin position="7"/>
        <end position="29"/>
    </location>
</feature>
<dbReference type="Pfam" id="PF07690">
    <property type="entry name" value="MFS_1"/>
    <property type="match status" value="1"/>
</dbReference>
<feature type="transmembrane region" description="Helical" evidence="7">
    <location>
        <begin position="222"/>
        <end position="245"/>
    </location>
</feature>
<keyword evidence="4 7" id="KW-0812">Transmembrane</keyword>
<keyword evidence="6 7" id="KW-0472">Membrane</keyword>
<evidence type="ECO:0000259" key="8">
    <source>
        <dbReference type="PROSITE" id="PS50850"/>
    </source>
</evidence>
<dbReference type="KEGG" id="scas:SACC_12140"/>
<dbReference type="Proteomes" id="UP001319921">
    <property type="component" value="Chromosome"/>
</dbReference>
<evidence type="ECO:0000256" key="2">
    <source>
        <dbReference type="ARBA" id="ARBA00022448"/>
    </source>
</evidence>
<feature type="transmembrane region" description="Helical" evidence="7">
    <location>
        <begin position="71"/>
        <end position="103"/>
    </location>
</feature>
<feature type="transmembrane region" description="Helical" evidence="7">
    <location>
        <begin position="325"/>
        <end position="358"/>
    </location>
</feature>
<dbReference type="GO" id="GO:0022857">
    <property type="term" value="F:transmembrane transporter activity"/>
    <property type="evidence" value="ECO:0007669"/>
    <property type="project" value="InterPro"/>
</dbReference>
<accession>A0AAQ4CQW6</accession>
<feature type="transmembrane region" description="Helical" evidence="7">
    <location>
        <begin position="189"/>
        <end position="216"/>
    </location>
</feature>
<dbReference type="GeneID" id="68865951"/>
<feature type="transmembrane region" description="Helical" evidence="7">
    <location>
        <begin position="257"/>
        <end position="283"/>
    </location>
</feature>
<dbReference type="RefSeq" id="WP_229572118.1">
    <property type="nucleotide sequence ID" value="NZ_AP025226.1"/>
</dbReference>
<evidence type="ECO:0000256" key="3">
    <source>
        <dbReference type="ARBA" id="ARBA00022475"/>
    </source>
</evidence>
<protein>
    <submittedName>
        <fullName evidence="9">MFS transporter</fullName>
    </submittedName>
</protein>
<feature type="transmembrane region" description="Helical" evidence="7">
    <location>
        <begin position="35"/>
        <end position="59"/>
    </location>
</feature>
<dbReference type="InterPro" id="IPR036259">
    <property type="entry name" value="MFS_trans_sf"/>
</dbReference>
<dbReference type="InterPro" id="IPR020846">
    <property type="entry name" value="MFS_dom"/>
</dbReference>
<keyword evidence="3" id="KW-1003">Cell membrane</keyword>
<dbReference type="Gene3D" id="1.20.1250.20">
    <property type="entry name" value="MFS general substrate transporter like domains"/>
    <property type="match status" value="2"/>
</dbReference>
<feature type="domain" description="Major facilitator superfamily (MFS) profile" evidence="8">
    <location>
        <begin position="157"/>
        <end position="362"/>
    </location>
</feature>
<keyword evidence="2" id="KW-0813">Transport</keyword>
<evidence type="ECO:0000256" key="4">
    <source>
        <dbReference type="ARBA" id="ARBA00022692"/>
    </source>
</evidence>
<evidence type="ECO:0000313" key="10">
    <source>
        <dbReference type="Proteomes" id="UP001319921"/>
    </source>
</evidence>
<dbReference type="InterPro" id="IPR050171">
    <property type="entry name" value="MFS_Transporters"/>
</dbReference>
<evidence type="ECO:0000313" key="9">
    <source>
        <dbReference type="EMBL" id="BDB98197.1"/>
    </source>
</evidence>
<evidence type="ECO:0000256" key="6">
    <source>
        <dbReference type="ARBA" id="ARBA00023136"/>
    </source>
</evidence>
<proteinExistence type="predicted"/>